<name>A0A926EW07_9FIRM</name>
<dbReference type="Proteomes" id="UP000601171">
    <property type="component" value="Unassembled WGS sequence"/>
</dbReference>
<dbReference type="Gene3D" id="1.10.10.10">
    <property type="entry name" value="Winged helix-like DNA-binding domain superfamily/Winged helix DNA-binding domain"/>
    <property type="match status" value="1"/>
</dbReference>
<dbReference type="RefSeq" id="WP_262428790.1">
    <property type="nucleotide sequence ID" value="NZ_JACRTG010000010.1"/>
</dbReference>
<evidence type="ECO:0000313" key="3">
    <source>
        <dbReference type="Proteomes" id="UP000601171"/>
    </source>
</evidence>
<keyword evidence="3" id="KW-1185">Reference proteome</keyword>
<gene>
    <name evidence="2" type="ORF">H8707_03655</name>
</gene>
<evidence type="ECO:0000259" key="1">
    <source>
        <dbReference type="Pfam" id="PF09012"/>
    </source>
</evidence>
<organism evidence="2 3">
    <name type="scientific">Paratissierella segnis</name>
    <dbReference type="NCBI Taxonomy" id="2763679"/>
    <lineage>
        <taxon>Bacteria</taxon>
        <taxon>Bacillati</taxon>
        <taxon>Bacillota</taxon>
        <taxon>Tissierellia</taxon>
        <taxon>Tissierellales</taxon>
        <taxon>Tissierellaceae</taxon>
        <taxon>Paratissierella</taxon>
    </lineage>
</organism>
<dbReference type="InterPro" id="IPR036388">
    <property type="entry name" value="WH-like_DNA-bd_sf"/>
</dbReference>
<feature type="domain" description="Transcriptional regulator HTH-type FeoC" evidence="1">
    <location>
        <begin position="5"/>
        <end position="63"/>
    </location>
</feature>
<accession>A0A926EW07</accession>
<dbReference type="InterPro" id="IPR015102">
    <property type="entry name" value="Tscrpt_reg_HTH_FeoC"/>
</dbReference>
<dbReference type="SUPFAM" id="SSF46785">
    <property type="entry name" value="Winged helix' DNA-binding domain"/>
    <property type="match status" value="1"/>
</dbReference>
<dbReference type="AlphaFoldDB" id="A0A926EW07"/>
<dbReference type="EMBL" id="JACRTG010000010">
    <property type="protein sequence ID" value="MBC8587334.1"/>
    <property type="molecule type" value="Genomic_DNA"/>
</dbReference>
<reference evidence="2" key="1">
    <citation type="submission" date="2020-08" db="EMBL/GenBank/DDBJ databases">
        <title>Genome public.</title>
        <authorList>
            <person name="Liu C."/>
            <person name="Sun Q."/>
        </authorList>
    </citation>
    <scope>NUCLEOTIDE SEQUENCE</scope>
    <source>
        <strain evidence="2">BX21</strain>
    </source>
</reference>
<sequence>MLKNILMELNNSKAFSRSNIAIKLNITEDMVDQLLQQLIHMGYLKEDLGSPACETTCGGCPYANMCGKNPVTIYSITEKGLKLIGDN</sequence>
<proteinExistence type="predicted"/>
<dbReference type="InterPro" id="IPR036390">
    <property type="entry name" value="WH_DNA-bd_sf"/>
</dbReference>
<comment type="caution">
    <text evidence="2">The sequence shown here is derived from an EMBL/GenBank/DDBJ whole genome shotgun (WGS) entry which is preliminary data.</text>
</comment>
<evidence type="ECO:0000313" key="2">
    <source>
        <dbReference type="EMBL" id="MBC8587334.1"/>
    </source>
</evidence>
<protein>
    <recommendedName>
        <fullName evidence="1">Transcriptional regulator HTH-type FeoC domain-containing protein</fullName>
    </recommendedName>
</protein>
<dbReference type="Pfam" id="PF09012">
    <property type="entry name" value="FeoC"/>
    <property type="match status" value="1"/>
</dbReference>